<accession>A0ABQ3UGD8</accession>
<evidence type="ECO:0000313" key="3">
    <source>
        <dbReference type="Proteomes" id="UP001054854"/>
    </source>
</evidence>
<name>A0ABQ3UGD8_STRHY</name>
<feature type="compositionally biased region" description="Low complexity" evidence="1">
    <location>
        <begin position="28"/>
        <end position="39"/>
    </location>
</feature>
<keyword evidence="3" id="KW-1185">Reference proteome</keyword>
<gene>
    <name evidence="2" type="ORF">TPA0910_87590</name>
</gene>
<proteinExistence type="predicted"/>
<sequence length="64" mass="6540">MKPQHTGARTHDLSTWGTADLETSQHLAATGQTTAAQPGTPVPTATSSDEHTPAAPANAHRLAA</sequence>
<evidence type="ECO:0000313" key="2">
    <source>
        <dbReference type="EMBL" id="GHJ34326.1"/>
    </source>
</evidence>
<dbReference type="Proteomes" id="UP001054854">
    <property type="component" value="Unassembled WGS sequence"/>
</dbReference>
<feature type="compositionally biased region" description="Low complexity" evidence="1">
    <location>
        <begin position="54"/>
        <end position="64"/>
    </location>
</feature>
<protein>
    <submittedName>
        <fullName evidence="2">Uncharacterized protein</fullName>
    </submittedName>
</protein>
<organism evidence="2 3">
    <name type="scientific">Streptomyces hygroscopicus</name>
    <dbReference type="NCBI Taxonomy" id="1912"/>
    <lineage>
        <taxon>Bacteria</taxon>
        <taxon>Bacillati</taxon>
        <taxon>Actinomycetota</taxon>
        <taxon>Actinomycetes</taxon>
        <taxon>Kitasatosporales</taxon>
        <taxon>Streptomycetaceae</taxon>
        <taxon>Streptomyces</taxon>
        <taxon>Streptomyces violaceusniger group</taxon>
    </lineage>
</organism>
<dbReference type="EMBL" id="BNEK01000007">
    <property type="protein sequence ID" value="GHJ34326.1"/>
    <property type="molecule type" value="Genomic_DNA"/>
</dbReference>
<reference evidence="2" key="1">
    <citation type="submission" date="2024-05" db="EMBL/GenBank/DDBJ databases">
        <title>Whole genome shotgun sequence of Streptomyces hygroscopicus NBRC 113678.</title>
        <authorList>
            <person name="Komaki H."/>
            <person name="Tamura T."/>
        </authorList>
    </citation>
    <scope>NUCLEOTIDE SEQUENCE</scope>
    <source>
        <strain evidence="2">N11-34</strain>
    </source>
</reference>
<feature type="compositionally biased region" description="Polar residues" evidence="1">
    <location>
        <begin position="13"/>
        <end position="27"/>
    </location>
</feature>
<dbReference type="RefSeq" id="WP_236260142.1">
    <property type="nucleotide sequence ID" value="NZ_BNEK01000007.1"/>
</dbReference>
<comment type="caution">
    <text evidence="2">The sequence shown here is derived from an EMBL/GenBank/DDBJ whole genome shotgun (WGS) entry which is preliminary data.</text>
</comment>
<feature type="region of interest" description="Disordered" evidence="1">
    <location>
        <begin position="1"/>
        <end position="64"/>
    </location>
</feature>
<evidence type="ECO:0000256" key="1">
    <source>
        <dbReference type="SAM" id="MobiDB-lite"/>
    </source>
</evidence>